<evidence type="ECO:0000313" key="8">
    <source>
        <dbReference type="EMBL" id="MBB5113322.1"/>
    </source>
</evidence>
<gene>
    <name evidence="8" type="ORF">FHU28_003161</name>
</gene>
<comment type="subcellular location">
    <subcellularLocation>
        <location evidence="1">Cell membrane</location>
        <topology evidence="1">Peripheral membrane protein</topology>
    </subcellularLocation>
</comment>
<dbReference type="Pfam" id="PF00005">
    <property type="entry name" value="ABC_tran"/>
    <property type="match status" value="1"/>
</dbReference>
<dbReference type="PANTHER" id="PTHR42711:SF5">
    <property type="entry name" value="ABC TRANSPORTER ATP-BINDING PROTEIN NATA"/>
    <property type="match status" value="1"/>
</dbReference>
<evidence type="ECO:0000256" key="3">
    <source>
        <dbReference type="ARBA" id="ARBA00022448"/>
    </source>
</evidence>
<dbReference type="Proteomes" id="UP000618986">
    <property type="component" value="Unassembled WGS sequence"/>
</dbReference>
<comment type="similarity">
    <text evidence="2">Belongs to the ABC transporter superfamily.</text>
</comment>
<reference evidence="8 9" key="1">
    <citation type="submission" date="2020-08" db="EMBL/GenBank/DDBJ databases">
        <title>Sequencing the genomes of 1000 actinobacteria strains.</title>
        <authorList>
            <person name="Klenk H.-P."/>
        </authorList>
    </citation>
    <scope>NUCLEOTIDE SEQUENCE [LARGE SCALE GENOMIC DNA]</scope>
    <source>
        <strain evidence="8 9">DSM 43036</strain>
    </source>
</reference>
<proteinExistence type="inferred from homology"/>
<keyword evidence="4" id="KW-0547">Nucleotide-binding</keyword>
<evidence type="ECO:0000256" key="6">
    <source>
        <dbReference type="ARBA" id="ARBA00023251"/>
    </source>
</evidence>
<name>A0ABR6MDJ9_MICEC</name>
<keyword evidence="9" id="KW-1185">Reference proteome</keyword>
<protein>
    <submittedName>
        <fullName evidence="8">ABC-type multidrug transport system ATPase subunit</fullName>
    </submittedName>
</protein>
<comment type="caution">
    <text evidence="8">The sequence shown here is derived from an EMBL/GenBank/DDBJ whole genome shotgun (WGS) entry which is preliminary data.</text>
</comment>
<evidence type="ECO:0000256" key="1">
    <source>
        <dbReference type="ARBA" id="ARBA00004202"/>
    </source>
</evidence>
<keyword evidence="3" id="KW-0813">Transport</keyword>
<dbReference type="EMBL" id="JACHJC010000001">
    <property type="protein sequence ID" value="MBB5113322.1"/>
    <property type="molecule type" value="Genomic_DNA"/>
</dbReference>
<dbReference type="RefSeq" id="WP_184684954.1">
    <property type="nucleotide sequence ID" value="NZ_JACHJC010000001.1"/>
</dbReference>
<feature type="domain" description="ABC transporter" evidence="7">
    <location>
        <begin position="22"/>
        <end position="83"/>
    </location>
</feature>
<evidence type="ECO:0000313" key="9">
    <source>
        <dbReference type="Proteomes" id="UP000618986"/>
    </source>
</evidence>
<keyword evidence="5" id="KW-0067">ATP-binding</keyword>
<dbReference type="SUPFAM" id="SSF52540">
    <property type="entry name" value="P-loop containing nucleoside triphosphate hydrolases"/>
    <property type="match status" value="1"/>
</dbReference>
<dbReference type="PANTHER" id="PTHR42711">
    <property type="entry name" value="ABC TRANSPORTER ATP-BINDING PROTEIN"/>
    <property type="match status" value="1"/>
</dbReference>
<evidence type="ECO:0000259" key="7">
    <source>
        <dbReference type="Pfam" id="PF00005"/>
    </source>
</evidence>
<dbReference type="GeneID" id="300293726"/>
<dbReference type="InterPro" id="IPR003439">
    <property type="entry name" value="ABC_transporter-like_ATP-bd"/>
</dbReference>
<dbReference type="InterPro" id="IPR050763">
    <property type="entry name" value="ABC_transporter_ATP-binding"/>
</dbReference>
<accession>A0ABR6MDJ9</accession>
<dbReference type="InterPro" id="IPR027417">
    <property type="entry name" value="P-loop_NTPase"/>
</dbReference>
<sequence>MPVNPVIEVDQLNVTYGEFHAVKDFSFRVAGGELYALLGTNGAGKTSTLEVIEDHRTSPAGAVRVYGKSPTDRRAVRPRMEIVPSR</sequence>
<evidence type="ECO:0000256" key="4">
    <source>
        <dbReference type="ARBA" id="ARBA00022741"/>
    </source>
</evidence>
<evidence type="ECO:0000256" key="5">
    <source>
        <dbReference type="ARBA" id="ARBA00022840"/>
    </source>
</evidence>
<evidence type="ECO:0000256" key="2">
    <source>
        <dbReference type="ARBA" id="ARBA00005417"/>
    </source>
</evidence>
<organism evidence="8 9">
    <name type="scientific">Micromonospora echinospora</name>
    <name type="common">Micromonospora purpurea</name>
    <dbReference type="NCBI Taxonomy" id="1877"/>
    <lineage>
        <taxon>Bacteria</taxon>
        <taxon>Bacillati</taxon>
        <taxon>Actinomycetota</taxon>
        <taxon>Actinomycetes</taxon>
        <taxon>Micromonosporales</taxon>
        <taxon>Micromonosporaceae</taxon>
        <taxon>Micromonospora</taxon>
    </lineage>
</organism>
<keyword evidence="6" id="KW-0046">Antibiotic resistance</keyword>
<dbReference type="Gene3D" id="3.40.50.300">
    <property type="entry name" value="P-loop containing nucleotide triphosphate hydrolases"/>
    <property type="match status" value="1"/>
</dbReference>